<dbReference type="InterPro" id="IPR050426">
    <property type="entry name" value="Glycosyltransferase_28"/>
</dbReference>
<dbReference type="CDD" id="cd03784">
    <property type="entry name" value="GT1_Gtf-like"/>
    <property type="match status" value="1"/>
</dbReference>
<accession>A0A841E8T4</accession>
<sequence length="453" mass="47471">MRSTGARAGSAVGHGTHANRSPTMRVLIFTHGTRGDVQPFAALAKALEAAGHEALLAAPQSSAALAAEHGVPFAPLDDGPLRMLEDRQLLGDVGGAGGGRGRLREAGAMLNIIRRAKADMVRVLDDMAAAADLFVADVVVHGMGYPGHHIAEYLGVASVPAALQPFWVPTAAFPNPMLPVPVPRALNRASHRFNTLVLRSYAGTEDDWRGRRLGLPRRPGRHRVLRRPDGSAAPLLQAFSRHLVPAPADHPEWVHTTGHWFLPAPADWTPPERLTDFLAAGDPPVFAGFGSMPGSDPAGLGREVVAAVRSAGARAVLATGWGGLAEAAEGEDVLVVREVPHDWLFPRVSAVVHAGGAGVAGAALAAGRPQIVCPFHREQRFWAERVHAAGLGPEPLPAGRVTAAALAERIRRAAGNRETARRTADLVRSEEGAAAAVPLIEAEAARGRALGGA</sequence>
<dbReference type="SUPFAM" id="SSF53756">
    <property type="entry name" value="UDP-Glycosyltransferase/glycogen phosphorylase"/>
    <property type="match status" value="1"/>
</dbReference>
<dbReference type="InterPro" id="IPR004276">
    <property type="entry name" value="GlycoTrans_28_N"/>
</dbReference>
<evidence type="ECO:0000313" key="4">
    <source>
        <dbReference type="Proteomes" id="UP000578077"/>
    </source>
</evidence>
<dbReference type="PANTHER" id="PTHR48050">
    <property type="entry name" value="STEROL 3-BETA-GLUCOSYLTRANSFERASE"/>
    <property type="match status" value="1"/>
</dbReference>
<reference evidence="3 4" key="1">
    <citation type="submission" date="2020-08" db="EMBL/GenBank/DDBJ databases">
        <title>Sequencing the genomes of 1000 actinobacteria strains.</title>
        <authorList>
            <person name="Klenk H.-P."/>
        </authorList>
    </citation>
    <scope>NUCLEOTIDE SEQUENCE [LARGE SCALE GENOMIC DNA]</scope>
    <source>
        <strain evidence="3 4">DSM 44593</strain>
    </source>
</reference>
<dbReference type="GO" id="GO:0005975">
    <property type="term" value="P:carbohydrate metabolic process"/>
    <property type="evidence" value="ECO:0007669"/>
    <property type="project" value="InterPro"/>
</dbReference>
<feature type="domain" description="Glycosyltransferase family 28 N-terminal" evidence="1">
    <location>
        <begin position="26"/>
        <end position="84"/>
    </location>
</feature>
<keyword evidence="3" id="KW-0808">Transferase</keyword>
<proteinExistence type="predicted"/>
<keyword evidence="4" id="KW-1185">Reference proteome</keyword>
<name>A0A841E8T4_9ACTN</name>
<organism evidence="3 4">
    <name type="scientific">Streptomonospora salina</name>
    <dbReference type="NCBI Taxonomy" id="104205"/>
    <lineage>
        <taxon>Bacteria</taxon>
        <taxon>Bacillati</taxon>
        <taxon>Actinomycetota</taxon>
        <taxon>Actinomycetes</taxon>
        <taxon>Streptosporangiales</taxon>
        <taxon>Nocardiopsidaceae</taxon>
        <taxon>Streptomonospora</taxon>
    </lineage>
</organism>
<dbReference type="Pfam" id="PF03033">
    <property type="entry name" value="Glyco_transf_28"/>
    <property type="match status" value="1"/>
</dbReference>
<keyword evidence="3" id="KW-0328">Glycosyltransferase</keyword>
<protein>
    <submittedName>
        <fullName evidence="3">Sterol 3beta-glucosyltransferase</fullName>
        <ecNumber evidence="3">2.4.1.173</ecNumber>
    </submittedName>
</protein>
<dbReference type="EC" id="2.4.1.173" evidence="3"/>
<evidence type="ECO:0000259" key="1">
    <source>
        <dbReference type="Pfam" id="PF03033"/>
    </source>
</evidence>
<dbReference type="Pfam" id="PF06722">
    <property type="entry name" value="EryCIII-like_C"/>
    <property type="match status" value="1"/>
</dbReference>
<dbReference type="RefSeq" id="WP_312862330.1">
    <property type="nucleotide sequence ID" value="NZ_BAABKT010000003.1"/>
</dbReference>
<dbReference type="Proteomes" id="UP000578077">
    <property type="component" value="Unassembled WGS sequence"/>
</dbReference>
<comment type="caution">
    <text evidence="3">The sequence shown here is derived from an EMBL/GenBank/DDBJ whole genome shotgun (WGS) entry which is preliminary data.</text>
</comment>
<feature type="domain" description="Erythromycin biosynthesis protein CIII-like C-terminal" evidence="2">
    <location>
        <begin position="332"/>
        <end position="431"/>
    </location>
</feature>
<gene>
    <name evidence="3" type="ORF">HNR25_000681</name>
</gene>
<dbReference type="GO" id="GO:0016906">
    <property type="term" value="F:sterol 3-beta-glucosyltransferase activity"/>
    <property type="evidence" value="ECO:0007669"/>
    <property type="project" value="UniProtKB-EC"/>
</dbReference>
<dbReference type="AlphaFoldDB" id="A0A841E8T4"/>
<dbReference type="EMBL" id="JACHLY010000001">
    <property type="protein sequence ID" value="MBB5996930.1"/>
    <property type="molecule type" value="Genomic_DNA"/>
</dbReference>
<dbReference type="PANTHER" id="PTHR48050:SF13">
    <property type="entry name" value="STEROL 3-BETA-GLUCOSYLTRANSFERASE UGT80A2"/>
    <property type="match status" value="1"/>
</dbReference>
<dbReference type="FunFam" id="3.40.50.2000:FF:000009">
    <property type="entry name" value="Sterol 3-beta-glucosyltransferase UGT80A2"/>
    <property type="match status" value="1"/>
</dbReference>
<evidence type="ECO:0000259" key="2">
    <source>
        <dbReference type="Pfam" id="PF06722"/>
    </source>
</evidence>
<dbReference type="Gene3D" id="3.40.50.2000">
    <property type="entry name" value="Glycogen Phosphorylase B"/>
    <property type="match status" value="2"/>
</dbReference>
<dbReference type="InterPro" id="IPR002213">
    <property type="entry name" value="UDP_glucos_trans"/>
</dbReference>
<dbReference type="GO" id="GO:0033072">
    <property type="term" value="P:vancomycin biosynthetic process"/>
    <property type="evidence" value="ECO:0007669"/>
    <property type="project" value="UniProtKB-ARBA"/>
</dbReference>
<evidence type="ECO:0000313" key="3">
    <source>
        <dbReference type="EMBL" id="MBB5996930.1"/>
    </source>
</evidence>
<dbReference type="InterPro" id="IPR010610">
    <property type="entry name" value="EryCIII-like_C"/>
</dbReference>